<dbReference type="EMBL" id="CP039690">
    <property type="protein sequence ID" value="QCI65248.1"/>
    <property type="molecule type" value="Genomic_DNA"/>
</dbReference>
<dbReference type="KEGG" id="pstg:E8M01_14140"/>
<organism evidence="1 2">
    <name type="scientific">Phreatobacter stygius</name>
    <dbReference type="NCBI Taxonomy" id="1940610"/>
    <lineage>
        <taxon>Bacteria</taxon>
        <taxon>Pseudomonadati</taxon>
        <taxon>Pseudomonadota</taxon>
        <taxon>Alphaproteobacteria</taxon>
        <taxon>Hyphomicrobiales</taxon>
        <taxon>Phreatobacteraceae</taxon>
        <taxon>Phreatobacter</taxon>
    </lineage>
</organism>
<dbReference type="AlphaFoldDB" id="A0A4D7B3Y5"/>
<protein>
    <submittedName>
        <fullName evidence="1">Uncharacterized protein</fullName>
    </submittedName>
</protein>
<reference evidence="1 2" key="1">
    <citation type="submission" date="2019-04" db="EMBL/GenBank/DDBJ databases">
        <title>Phreatobacter aquaticus sp. nov.</title>
        <authorList>
            <person name="Choi A."/>
        </authorList>
    </citation>
    <scope>NUCLEOTIDE SEQUENCE [LARGE SCALE GENOMIC DNA]</scope>
    <source>
        <strain evidence="1 2">KCTC 52518</strain>
    </source>
</reference>
<dbReference type="OrthoDB" id="8281686at2"/>
<accession>A0A4D7B3Y5</accession>
<proteinExistence type="predicted"/>
<dbReference type="RefSeq" id="WP_136960696.1">
    <property type="nucleotide sequence ID" value="NZ_CP039690.1"/>
</dbReference>
<dbReference type="Proteomes" id="UP000298781">
    <property type="component" value="Chromosome"/>
</dbReference>
<sequence>MKHESLAEIRQVADIFSLGRDVPRLSHRERLERWAAVLDQHEGQVVPLVRIEDYAPRERDNLRGDKTPLSVAFSDPILRADGLLSDRLGDAVGFFGLGHAEAHRLLCDCHYRGTMTAPKVAARLRAIARGGIMQRIWDWTTRRVAAG</sequence>
<evidence type="ECO:0000313" key="2">
    <source>
        <dbReference type="Proteomes" id="UP000298781"/>
    </source>
</evidence>
<evidence type="ECO:0000313" key="1">
    <source>
        <dbReference type="EMBL" id="QCI65248.1"/>
    </source>
</evidence>
<name>A0A4D7B3Y5_9HYPH</name>
<gene>
    <name evidence="1" type="ORF">E8M01_14140</name>
</gene>
<keyword evidence="2" id="KW-1185">Reference proteome</keyword>